<dbReference type="CDD" id="cd05271">
    <property type="entry name" value="NDUFA9_like_SDR_a"/>
    <property type="match status" value="1"/>
</dbReference>
<accession>A0A2Z6DVE4</accession>
<protein>
    <submittedName>
        <fullName evidence="2">NAD-dependent epimerase/dehydratase</fullName>
    </submittedName>
</protein>
<dbReference type="PANTHER" id="PTHR12126">
    <property type="entry name" value="NADH-UBIQUINONE OXIDOREDUCTASE 39 KDA SUBUNIT-RELATED"/>
    <property type="match status" value="1"/>
</dbReference>
<dbReference type="KEGG" id="htl:HPTL_0140"/>
<dbReference type="RefSeq" id="WP_119334255.1">
    <property type="nucleotide sequence ID" value="NZ_AP018558.1"/>
</dbReference>
<organism evidence="2 3">
    <name type="scientific">Hydrogenophilus thermoluteolus</name>
    <name type="common">Pseudomonas hydrogenothermophila</name>
    <dbReference type="NCBI Taxonomy" id="297"/>
    <lineage>
        <taxon>Bacteria</taxon>
        <taxon>Pseudomonadati</taxon>
        <taxon>Pseudomonadota</taxon>
        <taxon>Hydrogenophilia</taxon>
        <taxon>Hydrogenophilales</taxon>
        <taxon>Hydrogenophilaceae</taxon>
        <taxon>Hydrogenophilus</taxon>
    </lineage>
</organism>
<keyword evidence="3" id="KW-1185">Reference proteome</keyword>
<dbReference type="InterPro" id="IPR001509">
    <property type="entry name" value="Epimerase_deHydtase"/>
</dbReference>
<dbReference type="Pfam" id="PF01370">
    <property type="entry name" value="Epimerase"/>
    <property type="match status" value="1"/>
</dbReference>
<feature type="domain" description="NAD-dependent epimerase/dehydratase" evidence="1">
    <location>
        <begin position="8"/>
        <end position="221"/>
    </location>
</feature>
<reference evidence="2 3" key="1">
    <citation type="submission" date="2018-04" db="EMBL/GenBank/DDBJ databases">
        <title>Complete genome sequence of Hydrogenophilus thermoluteolus TH-1.</title>
        <authorList>
            <person name="Arai H."/>
        </authorList>
    </citation>
    <scope>NUCLEOTIDE SEQUENCE [LARGE SCALE GENOMIC DNA]</scope>
    <source>
        <strain evidence="2 3">TH-1</strain>
    </source>
</reference>
<dbReference type="EMBL" id="AP018558">
    <property type="protein sequence ID" value="BBD76410.1"/>
    <property type="molecule type" value="Genomic_DNA"/>
</dbReference>
<dbReference type="InterPro" id="IPR051207">
    <property type="entry name" value="ComplexI_NDUFA9_subunit"/>
</dbReference>
<dbReference type="GO" id="GO:0044877">
    <property type="term" value="F:protein-containing complex binding"/>
    <property type="evidence" value="ECO:0007669"/>
    <property type="project" value="TreeGrafter"/>
</dbReference>
<dbReference type="PANTHER" id="PTHR12126:SF11">
    <property type="entry name" value="NADH DEHYDROGENASE [UBIQUINONE] 1 ALPHA SUBCOMPLEX SUBUNIT 9, MITOCHONDRIAL"/>
    <property type="match status" value="1"/>
</dbReference>
<dbReference type="Proteomes" id="UP000262004">
    <property type="component" value="Chromosome"/>
</dbReference>
<dbReference type="Gene3D" id="3.40.50.720">
    <property type="entry name" value="NAD(P)-binding Rossmann-like Domain"/>
    <property type="match status" value="1"/>
</dbReference>
<proteinExistence type="predicted"/>
<sequence>MNHKPTAVLFGGTGFIGRHLANRLTARGWRLIIPTRRWQNARNLLLLPTAEVVELKERTLPALTALVRGADLVVNLVGILHSRPGAPFGPDFAQAHVEWPKRLATACRDAGVSRFIHISANGASPTAPSEYLRSKAAGEAAIRTVLDAAGSENPTQWTILRPSVVFGPGDSFLNLFARLARWAPVLPIGKADAKLQPVYVGDVASVMLTALETPESIGQSYPLGGPRVYTLKALVDYAARLSGHPRPVIALPDRLAFLQARLMALLPNPPLTPDNLRSLEVPNVVDGSPLPFGLTPTALEAIAPEYLAHDTYRAHYAEWRRRHTG</sequence>
<dbReference type="AlphaFoldDB" id="A0A2Z6DVE4"/>
<name>A0A2Z6DVE4_HYDTE</name>
<evidence type="ECO:0000313" key="3">
    <source>
        <dbReference type="Proteomes" id="UP000262004"/>
    </source>
</evidence>
<evidence type="ECO:0000313" key="2">
    <source>
        <dbReference type="EMBL" id="BBD76410.1"/>
    </source>
</evidence>
<gene>
    <name evidence="2" type="ORF">HPTL_0140</name>
</gene>
<evidence type="ECO:0000259" key="1">
    <source>
        <dbReference type="Pfam" id="PF01370"/>
    </source>
</evidence>
<dbReference type="InterPro" id="IPR036291">
    <property type="entry name" value="NAD(P)-bd_dom_sf"/>
</dbReference>
<dbReference type="OrthoDB" id="5292533at2"/>
<dbReference type="SUPFAM" id="SSF51735">
    <property type="entry name" value="NAD(P)-binding Rossmann-fold domains"/>
    <property type="match status" value="1"/>
</dbReference>